<protein>
    <submittedName>
        <fullName evidence="2">Uncharacterized protein</fullName>
    </submittedName>
</protein>
<organism evidence="2 3">
    <name type="scientific">Kribbella lupini</name>
    <dbReference type="NCBI Taxonomy" id="291602"/>
    <lineage>
        <taxon>Bacteria</taxon>
        <taxon>Bacillati</taxon>
        <taxon>Actinomycetota</taxon>
        <taxon>Actinomycetes</taxon>
        <taxon>Propionibacteriales</taxon>
        <taxon>Kribbellaceae</taxon>
        <taxon>Kribbella</taxon>
    </lineage>
</organism>
<gene>
    <name evidence="2" type="ORF">GCM10009741_72050</name>
</gene>
<dbReference type="Proteomes" id="UP001500363">
    <property type="component" value="Unassembled WGS sequence"/>
</dbReference>
<sequence>MASTDAPPQVAGPGVTATRSRTTKVCGMELQEAATHPPEAFPWVRLYADPELLKALQAPQAT</sequence>
<evidence type="ECO:0000313" key="3">
    <source>
        <dbReference type="Proteomes" id="UP001500363"/>
    </source>
</evidence>
<name>A0ABN2CEZ9_9ACTN</name>
<evidence type="ECO:0000313" key="2">
    <source>
        <dbReference type="EMBL" id="GAA1556936.1"/>
    </source>
</evidence>
<reference evidence="2 3" key="1">
    <citation type="journal article" date="2019" name="Int. J. Syst. Evol. Microbiol.">
        <title>The Global Catalogue of Microorganisms (GCM) 10K type strain sequencing project: providing services to taxonomists for standard genome sequencing and annotation.</title>
        <authorList>
            <consortium name="The Broad Institute Genomics Platform"/>
            <consortium name="The Broad Institute Genome Sequencing Center for Infectious Disease"/>
            <person name="Wu L."/>
            <person name="Ma J."/>
        </authorList>
    </citation>
    <scope>NUCLEOTIDE SEQUENCE [LARGE SCALE GENOMIC DNA]</scope>
    <source>
        <strain evidence="2 3">JCM 14303</strain>
    </source>
</reference>
<keyword evidence="3" id="KW-1185">Reference proteome</keyword>
<comment type="caution">
    <text evidence="2">The sequence shown here is derived from an EMBL/GenBank/DDBJ whole genome shotgun (WGS) entry which is preliminary data.</text>
</comment>
<dbReference type="EMBL" id="BAAANC010000004">
    <property type="protein sequence ID" value="GAA1556936.1"/>
    <property type="molecule type" value="Genomic_DNA"/>
</dbReference>
<evidence type="ECO:0000256" key="1">
    <source>
        <dbReference type="SAM" id="MobiDB-lite"/>
    </source>
</evidence>
<proteinExistence type="predicted"/>
<accession>A0ABN2CEZ9</accession>
<feature type="region of interest" description="Disordered" evidence="1">
    <location>
        <begin position="1"/>
        <end position="20"/>
    </location>
</feature>